<evidence type="ECO:0000313" key="3">
    <source>
        <dbReference type="Proteomes" id="UP000295063"/>
    </source>
</evidence>
<evidence type="ECO:0000259" key="1">
    <source>
        <dbReference type="Pfam" id="PF20613"/>
    </source>
</evidence>
<organism evidence="2 3">
    <name type="scientific">Anaerospora hongkongensis</name>
    <dbReference type="NCBI Taxonomy" id="244830"/>
    <lineage>
        <taxon>Bacteria</taxon>
        <taxon>Bacillati</taxon>
        <taxon>Bacillota</taxon>
        <taxon>Negativicutes</taxon>
        <taxon>Selenomonadales</taxon>
        <taxon>Sporomusaceae</taxon>
        <taxon>Anaerospora</taxon>
    </lineage>
</organism>
<dbReference type="Pfam" id="PF20613">
    <property type="entry name" value="HipA_2"/>
    <property type="match status" value="1"/>
</dbReference>
<accession>A0A4R1PRQ7</accession>
<sequence>MNRELTAIAYLGSMKLGATSPQLFRGSDQQLYVVKLLGNRVGPKALANEFLAAELGEQLGLCFPASGVISIDKQLLAKNRRLRRAGVVAGPHFACKYISKTFYVDRTSLNRVVNKSEMAGVMLFDHLVHNVDRTVNRKNLIIRREATGYHMYAIDHSHLFKRGRWTTAQLAALEKDLSVNTRRTYGLLLKHFLQPDDFSPYAQAIRQWSDEYLTQTVAAIPEQWLTDQAERQALLNHLLCRRNQIDEIMASLTRLIPQAHHKTQPEPVLIEVQEPDETVTQSEEPFLAE</sequence>
<name>A0A4R1PRQ7_9FIRM</name>
<protein>
    <recommendedName>
        <fullName evidence="1">HipA-like kinase domain-containing protein</fullName>
    </recommendedName>
</protein>
<dbReference type="Proteomes" id="UP000295063">
    <property type="component" value="Unassembled WGS sequence"/>
</dbReference>
<reference evidence="2 3" key="1">
    <citation type="submission" date="2019-03" db="EMBL/GenBank/DDBJ databases">
        <title>Genomic Encyclopedia of Type Strains, Phase IV (KMG-IV): sequencing the most valuable type-strain genomes for metagenomic binning, comparative biology and taxonomic classification.</title>
        <authorList>
            <person name="Goeker M."/>
        </authorList>
    </citation>
    <scope>NUCLEOTIDE SEQUENCE [LARGE SCALE GENOMIC DNA]</scope>
    <source>
        <strain evidence="2 3">DSM 15969</strain>
    </source>
</reference>
<proteinExistence type="predicted"/>
<feature type="domain" description="HipA-like kinase" evidence="1">
    <location>
        <begin position="12"/>
        <end position="236"/>
    </location>
</feature>
<comment type="caution">
    <text evidence="2">The sequence shown here is derived from an EMBL/GenBank/DDBJ whole genome shotgun (WGS) entry which is preliminary data.</text>
</comment>
<dbReference type="InterPro" id="IPR046748">
    <property type="entry name" value="HipA_2"/>
</dbReference>
<dbReference type="EMBL" id="SLUI01000018">
    <property type="protein sequence ID" value="TCL33272.1"/>
    <property type="molecule type" value="Genomic_DNA"/>
</dbReference>
<evidence type="ECO:0000313" key="2">
    <source>
        <dbReference type="EMBL" id="TCL33272.1"/>
    </source>
</evidence>
<dbReference type="RefSeq" id="WP_207900793.1">
    <property type="nucleotide sequence ID" value="NZ_SLUI01000018.1"/>
</dbReference>
<keyword evidence="3" id="KW-1185">Reference proteome</keyword>
<dbReference type="AlphaFoldDB" id="A0A4R1PRQ7"/>
<gene>
    <name evidence="2" type="ORF">EV210_11845</name>
</gene>